<evidence type="ECO:0000256" key="2">
    <source>
        <dbReference type="ARBA" id="ARBA00022840"/>
    </source>
</evidence>
<evidence type="ECO:0000313" key="5">
    <source>
        <dbReference type="Proteomes" id="UP001597053"/>
    </source>
</evidence>
<evidence type="ECO:0000256" key="1">
    <source>
        <dbReference type="ARBA" id="ARBA00022741"/>
    </source>
</evidence>
<gene>
    <name evidence="4" type="ORF">ACFQZ8_01560</name>
</gene>
<comment type="caution">
    <text evidence="4">The sequence shown here is derived from an EMBL/GenBank/DDBJ whole genome shotgun (WGS) entry which is preliminary data.</text>
</comment>
<keyword evidence="2" id="KW-0067">ATP-binding</keyword>
<protein>
    <submittedName>
        <fullName evidence="4">AAA family ATPase</fullName>
    </submittedName>
</protein>
<dbReference type="PANTHER" id="PTHR16305:SF28">
    <property type="entry name" value="GUANYLATE CYCLASE DOMAIN-CONTAINING PROTEIN"/>
    <property type="match status" value="1"/>
</dbReference>
<proteinExistence type="predicted"/>
<organism evidence="4 5">
    <name type="scientific">Micromonospora azadirachtae</name>
    <dbReference type="NCBI Taxonomy" id="1970735"/>
    <lineage>
        <taxon>Bacteria</taxon>
        <taxon>Bacillati</taxon>
        <taxon>Actinomycetota</taxon>
        <taxon>Actinomycetes</taxon>
        <taxon>Micromonosporales</taxon>
        <taxon>Micromonosporaceae</taxon>
        <taxon>Micromonospora</taxon>
    </lineage>
</organism>
<keyword evidence="1" id="KW-0547">Nucleotide-binding</keyword>
<feature type="domain" description="Orc1-like AAA ATPase" evidence="3">
    <location>
        <begin position="4"/>
        <end position="157"/>
    </location>
</feature>
<evidence type="ECO:0000313" key="4">
    <source>
        <dbReference type="EMBL" id="MFD0782615.1"/>
    </source>
</evidence>
<sequence length="286" mass="31532">MAALTGALARPPAIVLVEGEAGIGKSRLLREWLAAPHQSTALVSVCPPLRESLTLGPIVDAFRVIDRPASRLRLTELAGALRPLFPQWSADLPPALEPLDDAKAARHRLFRALDELLRALRVDVLVLEDAHWADEVTLEFLLYVTSRQQSDGPSLVISYRPEEVDAGSLLLRLTSRLPAGVTQLRIALAPMRPEDTAALVSSMLDGNPISQEFTTFMHERTGGLPLALEESVRLMCDRADLVFRDGQWVRLKLRELQVPPTVRDSTRERVGRLSPTARQVLRAAAT</sequence>
<dbReference type="InterPro" id="IPR027417">
    <property type="entry name" value="P-loop_NTPase"/>
</dbReference>
<dbReference type="Pfam" id="PF13191">
    <property type="entry name" value="AAA_16"/>
    <property type="match status" value="1"/>
</dbReference>
<dbReference type="PANTHER" id="PTHR16305">
    <property type="entry name" value="TESTICULAR SOLUBLE ADENYLYL CYCLASE"/>
    <property type="match status" value="1"/>
</dbReference>
<dbReference type="EMBL" id="JBHTHM010000022">
    <property type="protein sequence ID" value="MFD0782615.1"/>
    <property type="molecule type" value="Genomic_DNA"/>
</dbReference>
<name>A0ABW2ZVQ5_9ACTN</name>
<keyword evidence="5" id="KW-1185">Reference proteome</keyword>
<reference evidence="5" key="1">
    <citation type="journal article" date="2019" name="Int. J. Syst. Evol. Microbiol.">
        <title>The Global Catalogue of Microorganisms (GCM) 10K type strain sequencing project: providing services to taxonomists for standard genome sequencing and annotation.</title>
        <authorList>
            <consortium name="The Broad Institute Genomics Platform"/>
            <consortium name="The Broad Institute Genome Sequencing Center for Infectious Disease"/>
            <person name="Wu L."/>
            <person name="Ma J."/>
        </authorList>
    </citation>
    <scope>NUCLEOTIDE SEQUENCE [LARGE SCALE GENOMIC DNA]</scope>
    <source>
        <strain evidence="5">JCM 32148</strain>
    </source>
</reference>
<dbReference type="InterPro" id="IPR041664">
    <property type="entry name" value="AAA_16"/>
</dbReference>
<evidence type="ECO:0000259" key="3">
    <source>
        <dbReference type="Pfam" id="PF13191"/>
    </source>
</evidence>
<accession>A0ABW2ZVQ5</accession>
<dbReference type="Proteomes" id="UP001597053">
    <property type="component" value="Unassembled WGS sequence"/>
</dbReference>
<dbReference type="SUPFAM" id="SSF52540">
    <property type="entry name" value="P-loop containing nucleoside triphosphate hydrolases"/>
    <property type="match status" value="1"/>
</dbReference>
<feature type="non-terminal residue" evidence="4">
    <location>
        <position position="286"/>
    </location>
</feature>